<sequence>MKTGPTSNIGPKTSRAARDRPEQSPRRIQPSRHRRSLAGATAGGGATTTKKSRRQRTKPRQARCTAALNSAPSDHRRLRLLPCWQLVPVFDRFRKENGTSRYWGRYRQSSPRPDARLLRHLALEGLTRSAWMDSPRQDWPENFSRERRRRRGVRNSHSQNPILMLNTLSSVFVRDSRIQYLCDPQWFRDTASRGPTTIVAPESQSRTCPSDHGKSV</sequence>
<accession>A0A2Z7BKQ6</accession>
<dbReference type="EMBL" id="KV004894">
    <property type="protein sequence ID" value="KZV35213.1"/>
    <property type="molecule type" value="Genomic_DNA"/>
</dbReference>
<dbReference type="Proteomes" id="UP000250235">
    <property type="component" value="Unassembled WGS sequence"/>
</dbReference>
<evidence type="ECO:0000313" key="3">
    <source>
        <dbReference type="Proteomes" id="UP000250235"/>
    </source>
</evidence>
<evidence type="ECO:0000313" key="2">
    <source>
        <dbReference type="EMBL" id="KZV35213.1"/>
    </source>
</evidence>
<organism evidence="2 3">
    <name type="scientific">Dorcoceras hygrometricum</name>
    <dbReference type="NCBI Taxonomy" id="472368"/>
    <lineage>
        <taxon>Eukaryota</taxon>
        <taxon>Viridiplantae</taxon>
        <taxon>Streptophyta</taxon>
        <taxon>Embryophyta</taxon>
        <taxon>Tracheophyta</taxon>
        <taxon>Spermatophyta</taxon>
        <taxon>Magnoliopsida</taxon>
        <taxon>eudicotyledons</taxon>
        <taxon>Gunneridae</taxon>
        <taxon>Pentapetalae</taxon>
        <taxon>asterids</taxon>
        <taxon>lamiids</taxon>
        <taxon>Lamiales</taxon>
        <taxon>Gesneriaceae</taxon>
        <taxon>Didymocarpoideae</taxon>
        <taxon>Trichosporeae</taxon>
        <taxon>Loxocarpinae</taxon>
        <taxon>Dorcoceras</taxon>
    </lineage>
</organism>
<protein>
    <submittedName>
        <fullName evidence="2">Uncharacterized protein</fullName>
    </submittedName>
</protein>
<evidence type="ECO:0000256" key="1">
    <source>
        <dbReference type="SAM" id="MobiDB-lite"/>
    </source>
</evidence>
<proteinExistence type="predicted"/>
<keyword evidence="3" id="KW-1185">Reference proteome</keyword>
<feature type="region of interest" description="Disordered" evidence="1">
    <location>
        <begin position="192"/>
        <end position="216"/>
    </location>
</feature>
<dbReference type="AlphaFoldDB" id="A0A2Z7BKQ6"/>
<gene>
    <name evidence="2" type="ORF">F511_43644</name>
</gene>
<feature type="compositionally biased region" description="Polar residues" evidence="1">
    <location>
        <begin position="1"/>
        <end position="11"/>
    </location>
</feature>
<name>A0A2Z7BKQ6_9LAMI</name>
<feature type="compositionally biased region" description="Basic and acidic residues" evidence="1">
    <location>
        <begin position="16"/>
        <end position="25"/>
    </location>
</feature>
<feature type="region of interest" description="Disordered" evidence="1">
    <location>
        <begin position="1"/>
        <end position="71"/>
    </location>
</feature>
<feature type="compositionally biased region" description="Basic residues" evidence="1">
    <location>
        <begin position="50"/>
        <end position="61"/>
    </location>
</feature>
<reference evidence="2 3" key="1">
    <citation type="journal article" date="2015" name="Proc. Natl. Acad. Sci. U.S.A.">
        <title>The resurrection genome of Boea hygrometrica: A blueprint for survival of dehydration.</title>
        <authorList>
            <person name="Xiao L."/>
            <person name="Yang G."/>
            <person name="Zhang L."/>
            <person name="Yang X."/>
            <person name="Zhao S."/>
            <person name="Ji Z."/>
            <person name="Zhou Q."/>
            <person name="Hu M."/>
            <person name="Wang Y."/>
            <person name="Chen M."/>
            <person name="Xu Y."/>
            <person name="Jin H."/>
            <person name="Xiao X."/>
            <person name="Hu G."/>
            <person name="Bao F."/>
            <person name="Hu Y."/>
            <person name="Wan P."/>
            <person name="Li L."/>
            <person name="Deng X."/>
            <person name="Kuang T."/>
            <person name="Xiang C."/>
            <person name="Zhu J.K."/>
            <person name="Oliver M.J."/>
            <person name="He Y."/>
        </authorList>
    </citation>
    <scope>NUCLEOTIDE SEQUENCE [LARGE SCALE GENOMIC DNA]</scope>
    <source>
        <strain evidence="3">cv. XS01</strain>
    </source>
</reference>